<name>A0A9N9RFV1_9DIPT</name>
<evidence type="ECO:0000313" key="4">
    <source>
        <dbReference type="Proteomes" id="UP001153620"/>
    </source>
</evidence>
<sequence length="1240" mass="134143">MKTLVFIVWFIFVTGCVCLGRDTENYNLIRKVARKAKRCYPISNFSTSSIKYTTNGLSSTQTTYSNISSTTTGSTQAPTTPSAASWPSNQVLREQISQAILKFGGNLSVSEYQGLMDTSRDLNTFMQYWNSTQMLILTPIIGQIIVSQAAIHNSSSPIASITYDADAQQNITLALQEYAPNMTPDDIQFVITTLQTMSTIAVNSLTLDELTQMAQACANAFINNTLVNGPIETTTVSSTTTSSTQAPTTPSAASWPSNQVLREQISQAILKFGGNLSVSEYQGLMDTSRDLNNFMQYWNSTQMLILTPIIGQIIVSQAAIHNSSSPITSITYDADAQQNITLALQEYAPNMTPDDIQFVITTLQTMSTIAVNSLTLDELTQMAQACANAFINNTLVNGPIETTTVSSTTTSSTQAPTTPSAASWPSNQVLREQISQAILKFGGNLSVSEYQGLMDTSRDLNTFMQYWNSTQMLILTPIIGQIIVSQAAIHNSSSPITSITYDADAQQNITLALQEYAPNMTPDDIQFVITTLQTMSTIAVNSLTLDELTQMAQACANAFINNTLVNGPIETTNVSSTTTSSTQAPTTPSAASWPSNQVLREQISQAILKFGGNLSVSEYQGLMDTSRDLNNFMQYWNSTQMLILTPIIGQIIVSQAEIHNSSSPITSIKYDADAQQNITLALREYAPNMTPDDIQFVITTLQTMSTIAVNSLTLDELTQMAQACANAFINNTLVNGPIETTTVSSTTTSSTQAPTTPSAASWPSNQVLREQISQAILKFGGNLSVSEYQGLMDTSRDLNTFMQYWNSTQMLILTPIIGQIIVSQAAIHNSSSPITSITYDADAQQNITLALQEYAPNMTPDDIQFVITTLQTMSTIAVNSLTLDELTQMAQACANAFINNTLVNGPIETTTVSSTTTSSTQAPTTPSAASWPSNQVLREQISQAILKFGGNLSVSEYQGLMDTSRDLNTFMQYWNSTQMLILTPIIGQIIVSQAAIHNSSSPITSITYDADAQQNITLALQEYAPNMTPDDIQFVITTLQTMSTIAVNSLTLDELTQMAQACANAFINNTLVNGPIETTTVSTSSTTSTTVPIVTTSTLSPAINQQLTNSISSLAPGLNQTQIQNLLHAIQVLANTYYFTPAQTIVVAPGLSLFFMYHSGSSVAINGTTAVYTDADVLSIVTFFNTWVPAMTSEEIQNYITNMKLLSYYSQGVTPLEALSLAPALSQIFINQASAQTAAP</sequence>
<feature type="signal peptide" evidence="2">
    <location>
        <begin position="1"/>
        <end position="18"/>
    </location>
</feature>
<accession>A0A9N9RFV1</accession>
<keyword evidence="2" id="KW-0732">Signal</keyword>
<feature type="region of interest" description="Disordered" evidence="1">
    <location>
        <begin position="571"/>
        <end position="594"/>
    </location>
</feature>
<dbReference type="PROSITE" id="PS51257">
    <property type="entry name" value="PROKAR_LIPOPROTEIN"/>
    <property type="match status" value="1"/>
</dbReference>
<evidence type="ECO:0000256" key="1">
    <source>
        <dbReference type="SAM" id="MobiDB-lite"/>
    </source>
</evidence>
<dbReference type="EMBL" id="OU895877">
    <property type="protein sequence ID" value="CAG9797077.1"/>
    <property type="molecule type" value="Genomic_DNA"/>
</dbReference>
<protein>
    <submittedName>
        <fullName evidence="3">Uncharacterized protein</fullName>
    </submittedName>
</protein>
<feature type="region of interest" description="Disordered" evidence="1">
    <location>
        <begin position="404"/>
        <end position="423"/>
    </location>
</feature>
<evidence type="ECO:0000313" key="3">
    <source>
        <dbReference type="EMBL" id="CAG9797077.1"/>
    </source>
</evidence>
<reference evidence="3" key="1">
    <citation type="submission" date="2022-01" db="EMBL/GenBank/DDBJ databases">
        <authorList>
            <person name="King R."/>
        </authorList>
    </citation>
    <scope>NUCLEOTIDE SEQUENCE</scope>
</reference>
<feature type="chain" id="PRO_5040203721" evidence="2">
    <location>
        <begin position="19"/>
        <end position="1240"/>
    </location>
</feature>
<reference evidence="3" key="2">
    <citation type="submission" date="2022-10" db="EMBL/GenBank/DDBJ databases">
        <authorList>
            <consortium name="ENA_rothamsted_submissions"/>
            <consortium name="culmorum"/>
            <person name="King R."/>
        </authorList>
    </citation>
    <scope>NUCLEOTIDE SEQUENCE</scope>
</reference>
<dbReference type="Proteomes" id="UP001153620">
    <property type="component" value="Chromosome 1"/>
</dbReference>
<feature type="region of interest" description="Disordered" evidence="1">
    <location>
        <begin position="742"/>
        <end position="761"/>
    </location>
</feature>
<evidence type="ECO:0000256" key="2">
    <source>
        <dbReference type="SAM" id="SignalP"/>
    </source>
</evidence>
<dbReference type="AlphaFoldDB" id="A0A9N9RFV1"/>
<feature type="region of interest" description="Disordered" evidence="1">
    <location>
        <begin position="911"/>
        <end position="930"/>
    </location>
</feature>
<proteinExistence type="predicted"/>
<gene>
    <name evidence="3" type="ORF">CHIRRI_LOCUS78</name>
</gene>
<keyword evidence="4" id="KW-1185">Reference proteome</keyword>
<organism evidence="3 4">
    <name type="scientific">Chironomus riparius</name>
    <dbReference type="NCBI Taxonomy" id="315576"/>
    <lineage>
        <taxon>Eukaryota</taxon>
        <taxon>Metazoa</taxon>
        <taxon>Ecdysozoa</taxon>
        <taxon>Arthropoda</taxon>
        <taxon>Hexapoda</taxon>
        <taxon>Insecta</taxon>
        <taxon>Pterygota</taxon>
        <taxon>Neoptera</taxon>
        <taxon>Endopterygota</taxon>
        <taxon>Diptera</taxon>
        <taxon>Nematocera</taxon>
        <taxon>Chironomoidea</taxon>
        <taxon>Chironomidae</taxon>
        <taxon>Chironominae</taxon>
        <taxon>Chironomus</taxon>
    </lineage>
</organism>
<feature type="region of interest" description="Disordered" evidence="1">
    <location>
        <begin position="235"/>
        <end position="254"/>
    </location>
</feature>